<evidence type="ECO:0000259" key="9">
    <source>
        <dbReference type="Pfam" id="PF21466"/>
    </source>
</evidence>
<feature type="transmembrane region" description="Helical" evidence="2">
    <location>
        <begin position="1888"/>
        <end position="1908"/>
    </location>
</feature>
<evidence type="ECO:0000259" key="5">
    <source>
        <dbReference type="Pfam" id="PF17451"/>
    </source>
</evidence>
<evidence type="ECO:0000259" key="7">
    <source>
        <dbReference type="Pfam" id="PF17995"/>
    </source>
</evidence>
<dbReference type="Pfam" id="PF17974">
    <property type="entry name" value="GalBD_like"/>
    <property type="match status" value="1"/>
</dbReference>
<dbReference type="Pfam" id="PF12905">
    <property type="entry name" value="Glyco_hydro_101"/>
    <property type="match status" value="1"/>
</dbReference>
<dbReference type="SUPFAM" id="SSF49785">
    <property type="entry name" value="Galactose-binding domain-like"/>
    <property type="match status" value="1"/>
</dbReference>
<organism evidence="10 11">
    <name type="scientific">Solobacterium moorei</name>
    <dbReference type="NCBI Taxonomy" id="102148"/>
    <lineage>
        <taxon>Bacteria</taxon>
        <taxon>Bacillati</taxon>
        <taxon>Bacillota</taxon>
        <taxon>Erysipelotrichia</taxon>
        <taxon>Erysipelotrichales</taxon>
        <taxon>Erysipelotrichaceae</taxon>
        <taxon>Solobacterium</taxon>
    </lineage>
</organism>
<feature type="domain" description="F5/8 type C" evidence="3">
    <location>
        <begin position="1537"/>
        <end position="1668"/>
    </location>
</feature>
<dbReference type="InterPro" id="IPR049314">
    <property type="entry name" value="GH101_dom-5"/>
</dbReference>
<evidence type="ECO:0000259" key="8">
    <source>
        <dbReference type="Pfam" id="PF18080"/>
    </source>
</evidence>
<dbReference type="Pfam" id="PF18080">
    <property type="entry name" value="Gal_mutarotas_3"/>
    <property type="match status" value="1"/>
</dbReference>
<dbReference type="InterPro" id="IPR040575">
    <property type="entry name" value="GH101_N"/>
</dbReference>
<dbReference type="CDD" id="cd14244">
    <property type="entry name" value="GH_101_like"/>
    <property type="match status" value="1"/>
</dbReference>
<dbReference type="InterPro" id="IPR040633">
    <property type="entry name" value="Gal_mutarotas_3"/>
</dbReference>
<feature type="domain" description="Endo-alpha-N-acetylgalactosaminidase N-terminal" evidence="7">
    <location>
        <begin position="79"/>
        <end position="221"/>
    </location>
</feature>
<dbReference type="InterPro" id="IPR035364">
    <property type="entry name" value="Beta_sandwich_GH101"/>
</dbReference>
<feature type="domain" description="Endo-alpha-N-acetylgalactosaminidase" evidence="4">
    <location>
        <begin position="592"/>
        <end position="882"/>
    </location>
</feature>
<dbReference type="Pfam" id="PF21466">
    <property type="entry name" value="GH101_dom-5"/>
    <property type="match status" value="1"/>
</dbReference>
<gene>
    <name evidence="10" type="ORF">DWX20_09780</name>
</gene>
<keyword evidence="2" id="KW-0812">Transmembrane</keyword>
<proteinExistence type="predicted"/>
<dbReference type="Gene3D" id="2.60.120.870">
    <property type="match status" value="1"/>
</dbReference>
<keyword evidence="2" id="KW-0472">Membrane</keyword>
<dbReference type="SUPFAM" id="SSF49464">
    <property type="entry name" value="Carboxypeptidase regulatory domain-like"/>
    <property type="match status" value="1"/>
</dbReference>
<dbReference type="InterPro" id="IPR008979">
    <property type="entry name" value="Galactose-bd-like_sf"/>
</dbReference>
<dbReference type="InterPro" id="IPR008969">
    <property type="entry name" value="CarboxyPept-like_regulatory"/>
</dbReference>
<name>A0A412PAR5_9FIRM</name>
<dbReference type="Gene3D" id="1.20.1270.90">
    <property type="entry name" value="AF1782-like"/>
    <property type="match status" value="1"/>
</dbReference>
<dbReference type="Gene3D" id="2.60.40.1120">
    <property type="entry name" value="Carboxypeptidase-like, regulatory domain"/>
    <property type="match status" value="1"/>
</dbReference>
<keyword evidence="2" id="KW-1133">Transmembrane helix</keyword>
<dbReference type="InterPro" id="IPR013780">
    <property type="entry name" value="Glyco_hydro_b"/>
</dbReference>
<dbReference type="GO" id="GO:0033926">
    <property type="term" value="F:endo-alpha-N-acetylgalactosaminidase activity"/>
    <property type="evidence" value="ECO:0007669"/>
    <property type="project" value="InterPro"/>
</dbReference>
<dbReference type="Pfam" id="PF00754">
    <property type="entry name" value="F5_F8_type_C"/>
    <property type="match status" value="1"/>
</dbReference>
<accession>A0A412PAR5</accession>
<dbReference type="InterPro" id="IPR014718">
    <property type="entry name" value="GH-type_carb-bd"/>
</dbReference>
<feature type="region of interest" description="Disordered" evidence="1">
    <location>
        <begin position="1847"/>
        <end position="1879"/>
    </location>
</feature>
<dbReference type="Gene3D" id="2.60.40.1180">
    <property type="entry name" value="Golgi alpha-mannosidase II"/>
    <property type="match status" value="1"/>
</dbReference>
<dbReference type="GO" id="GO:0030246">
    <property type="term" value="F:carbohydrate binding"/>
    <property type="evidence" value="ECO:0007669"/>
    <property type="project" value="InterPro"/>
</dbReference>
<evidence type="ECO:0000313" key="11">
    <source>
        <dbReference type="Proteomes" id="UP000284731"/>
    </source>
</evidence>
<feature type="compositionally biased region" description="Polar residues" evidence="1">
    <location>
        <begin position="1857"/>
        <end position="1879"/>
    </location>
</feature>
<evidence type="ECO:0000313" key="10">
    <source>
        <dbReference type="EMBL" id="RGT53716.1"/>
    </source>
</evidence>
<evidence type="ECO:0000256" key="2">
    <source>
        <dbReference type="SAM" id="Phobius"/>
    </source>
</evidence>
<dbReference type="Gene3D" id="2.60.120.260">
    <property type="entry name" value="Galactose-binding domain-like"/>
    <property type="match status" value="3"/>
</dbReference>
<keyword evidence="10" id="KW-0675">Receptor</keyword>
<protein>
    <submittedName>
        <fullName evidence="10">TonB-dependent receptor</fullName>
    </submittedName>
</protein>
<dbReference type="Pfam" id="PF17995">
    <property type="entry name" value="GH101_N"/>
    <property type="match status" value="1"/>
</dbReference>
<dbReference type="InterPro" id="IPR040502">
    <property type="entry name" value="GH101_dom-6"/>
</dbReference>
<evidence type="ECO:0000256" key="1">
    <source>
        <dbReference type="SAM" id="MobiDB-lite"/>
    </source>
</evidence>
<feature type="domain" description="Endo-alpha-N-acetylgalactosaminidase" evidence="9">
    <location>
        <begin position="1101"/>
        <end position="1242"/>
    </location>
</feature>
<reference evidence="10 11" key="1">
    <citation type="submission" date="2018-08" db="EMBL/GenBank/DDBJ databases">
        <title>A genome reference for cultivated species of the human gut microbiota.</title>
        <authorList>
            <person name="Zou Y."/>
            <person name="Xue W."/>
            <person name="Luo G."/>
        </authorList>
    </citation>
    <scope>NUCLEOTIDE SEQUENCE [LARGE SCALE GENOMIC DNA]</scope>
    <source>
        <strain evidence="10 11">AF18-46</strain>
    </source>
</reference>
<feature type="domain" description="Galactose mutarotase-like fold" evidence="8">
    <location>
        <begin position="335"/>
        <end position="591"/>
    </location>
</feature>
<evidence type="ECO:0000259" key="6">
    <source>
        <dbReference type="Pfam" id="PF17974"/>
    </source>
</evidence>
<evidence type="ECO:0000259" key="4">
    <source>
        <dbReference type="Pfam" id="PF12905"/>
    </source>
</evidence>
<comment type="caution">
    <text evidence="10">The sequence shown here is derived from an EMBL/GenBank/DDBJ whole genome shotgun (WGS) entry which is preliminary data.</text>
</comment>
<feature type="domain" description="Glycosyl hydrolase 101 beta-sandwich" evidence="5">
    <location>
        <begin position="888"/>
        <end position="1058"/>
    </location>
</feature>
<evidence type="ECO:0000259" key="3">
    <source>
        <dbReference type="Pfam" id="PF00754"/>
    </source>
</evidence>
<dbReference type="Pfam" id="PF17451">
    <property type="entry name" value="Glyco_hyd_101C"/>
    <property type="match status" value="1"/>
</dbReference>
<dbReference type="Proteomes" id="UP000284731">
    <property type="component" value="Unassembled WGS sequence"/>
</dbReference>
<feature type="domain" description="Endo-alpha-N-acetylgalactosaminidase" evidence="6">
    <location>
        <begin position="1243"/>
        <end position="1431"/>
    </location>
</feature>
<dbReference type="EMBL" id="QRWX01000005">
    <property type="protein sequence ID" value="RGT53716.1"/>
    <property type="molecule type" value="Genomic_DNA"/>
</dbReference>
<dbReference type="InterPro" id="IPR025706">
    <property type="entry name" value="Endoa_GalNAc"/>
</dbReference>
<dbReference type="InterPro" id="IPR000421">
    <property type="entry name" value="FA58C"/>
</dbReference>
<sequence>MHKIIKKVFSSVFVLCMALTTILTGVKKVNAREPQLAELATTDWKIDEQTNRIGAVLEEIVEADSKKIHIVSSSNNGNNPKDQNGYPLIAVNKHTFDLSQEGTIRFDLTANTEVDDIRFGVYLGYNGPGNGMFFGYDAAGWFWQKYQNGDGPYYTGARVQWPKNKATVNVQVSWTASKTASLKVDDETVFENIPFADLEDLQNQIAIKAGTYYGTVTDIKLTNNIHHEDENETNPEDSQSDEKVQVKGKVSADNQALVNVKIDIDPCKEGNCAVYTDANGEFELNHLVKGTDYIISATKDGYESDVKHIRADADGEPLEFVLQRKKEITSKILTTPFMDVHVDPFFPRVISYEMKQGSLQGKKFLGQEKEINTVLINEQKIAIKPENVKADFTADKATYVMHAEGRNVNVDITAELIAENDTLAFNITEIKNHLEDSVDGNPVQTIEFPNQSLVSIRSDQTNANLKAAGMSSDTTISGDAYQVLNKQSNVGSDEYMYAFISNSEMSAGLWSNSEHNANRGGVEGGSNNYRVTVNVDHAGTEKTMGLSSSKWYYHRVVQDSHGRKYMVSETEMPKTKVIITGERNDDGVINWQDGAIAFREIMNNPYKCEGVPELVSWRIAMNFGGQAQNPFLTTLDNVKRVALHTDGLGQSVLLKGYASEGHDSGHPDYANIGERIGGEEDMNTLMEKGAEYGAKFGIHVNAGEMYPEAQAFTDDSVRRRNGGLSYGWNWLDQAVGLDSVYDLATGNRKARFAALKEKVGNNLDFVYVDIWGNQTGGDDDSWQTRKLSKEINDNGWKMANEWGAANEYDATFQHWATDLTYGGYSMKGENSEVMRFLRNHQKDSWVGDYPNYGGAAYAPLLGGYNMKDFEGWQGRNDYDTYITNIYTHDLMTKFLQHFKVVKWVDSETPVTHTIYWSGYDYYTGKYVPKSKTYQWYPEMEITLKDDNGNVVVVKRGSNDINDPAYRDRTVTYNGVEISRGAVSRGDRSNQDIQQGVNRGTEAYLLPWNWDAKNGKRLSANEEKLYHWNTQGGTTTWTLPDTWQGTSVVTVYKLTDQGKVEPKEITVSNGTVTLEADAETPYVLYKTAHENINVLWSEGMHIIDAGFNSGNLDAWTLAGEGSAELVKSQYSNPMLKLAEGKSASQVLTDLVPGKKYAALVGVDNRSDSKASITIHHNGEVLATNYTNKSIALNYVKAYTHNTHSATVDGTSYFQNMYVYFTAPEDGTVTLTLSKEAGEGSAYFDDIRIVQNNAENAKYDDKGQLTEFKQNFEENVQGIYPFVIGGIEGVEDNRTHLSERHDKYTQAGWDVKRMDDVLEGKWSLKTNGLVSRSDLVYQTIPQNLRLEPGRTYKVSFDYQMGSEGIYAFIQGDGEYGSGTKLLDLEKGLGTTRHFETTIVGALDGQSWFGIYSTNQWPQYDKTGISGNEQNFGGYKDFILDNLVVERVDQNISKETMQQLIEEATHGIENHLYKDSAVDKIEKRIDEAKVALEKDHFNQSDLADAYYALYAAIHDDSLKNIAPENDDSADIPLEKWDISAGSYEEDAYDEGNPLFAVDGRTDTRWHTAYAPDPMDKHTIRATFHEPQIVTGIRFLQRGGRTNGVIQKGEVWIKEKDQPERKVATKTFEQEGWQIVQFDQPIENVEYVEFRSLKTLGRLSRDNNKYSAMAEFRALGLKSTPNKPLPDKSKLLQLLEEANAMDRDAYTEESFAELDKKIEAAKQVIASENPSNYDILLAMTNLRDEMKNMKKMHVSIQRINKVPKGYEGYTLETYDIHFEDEDGKDAQIIKPREIHVNLADIESDQIKILHEKHNGEWEEIPVKSIAGKEVVFVNDDFSAYSFIDMHSKPNENVPPIVKPGDNNTPKTPSGSQTNQKNNQSEKSVATRDYNNIIWYGVGLVSMLLLASVSYFLKKKHQ</sequence>
<dbReference type="Gene3D" id="2.70.98.10">
    <property type="match status" value="1"/>
</dbReference>
<dbReference type="Gene3D" id="3.20.20.80">
    <property type="entry name" value="Glycosidases"/>
    <property type="match status" value="1"/>
</dbReference>